<feature type="compositionally biased region" description="Basic and acidic residues" evidence="1">
    <location>
        <begin position="34"/>
        <end position="43"/>
    </location>
</feature>
<evidence type="ECO:0000256" key="1">
    <source>
        <dbReference type="SAM" id="MobiDB-lite"/>
    </source>
</evidence>
<reference evidence="2" key="1">
    <citation type="submission" date="2021-05" db="EMBL/GenBank/DDBJ databases">
        <authorList>
            <person name="Khan N."/>
        </authorList>
    </citation>
    <scope>NUCLEOTIDE SEQUENCE</scope>
</reference>
<accession>A0A8J2IU80</accession>
<name>A0A8J2IU80_FUSEQ</name>
<feature type="region of interest" description="Disordered" evidence="1">
    <location>
        <begin position="34"/>
        <end position="62"/>
    </location>
</feature>
<comment type="caution">
    <text evidence="2">The sequence shown here is derived from an EMBL/GenBank/DDBJ whole genome shotgun (WGS) entry which is preliminary data.</text>
</comment>
<dbReference type="AlphaFoldDB" id="A0A8J2IU80"/>
<protein>
    <submittedName>
        <fullName evidence="2">Uncharacterized protein</fullName>
    </submittedName>
</protein>
<dbReference type="Proteomes" id="UP000693738">
    <property type="component" value="Unassembled WGS sequence"/>
</dbReference>
<evidence type="ECO:0000313" key="3">
    <source>
        <dbReference type="Proteomes" id="UP000693738"/>
    </source>
</evidence>
<gene>
    <name evidence="2" type="ORF">FEQUK3_LOCUS10623</name>
</gene>
<organism evidence="2 3">
    <name type="scientific">Fusarium equiseti</name>
    <name type="common">Fusarium scirpi</name>
    <dbReference type="NCBI Taxonomy" id="61235"/>
    <lineage>
        <taxon>Eukaryota</taxon>
        <taxon>Fungi</taxon>
        <taxon>Dikarya</taxon>
        <taxon>Ascomycota</taxon>
        <taxon>Pezizomycotina</taxon>
        <taxon>Sordariomycetes</taxon>
        <taxon>Hypocreomycetidae</taxon>
        <taxon>Hypocreales</taxon>
        <taxon>Nectriaceae</taxon>
        <taxon>Fusarium</taxon>
        <taxon>Fusarium incarnatum-equiseti species complex</taxon>
    </lineage>
</organism>
<dbReference type="EMBL" id="CAJSTJ010000173">
    <property type="protein sequence ID" value="CAG7564911.1"/>
    <property type="molecule type" value="Genomic_DNA"/>
</dbReference>
<sequence length="345" mass="38503">MLASTILESAAQDKAEEKLQEISRLGELLPRSEYFKPQKDGRKASKVLGKTPSKVAKQRSKPVVAPSISKTVQENFPPSLKAWNFIKVDDELQLLEIWKVVRYNEIANGLEREEEDADLASMGKMKFTPAEKAAKRLANGGRWEPNTAALRQDTQPDVSSHSEPAFGNQPQRLCSVKAQLSRRGAQITKLIAILRRKIATNRVMQTALKAAYKILPSLEEQVTYARILDMAKKAPNKVGINQEVSNALKEAGLVVQWDKQSLQSPIQILKNKSVQTVNSKPDVKTNQESQKRPKLVPLPTIIIEQDEGNVKFSLFLATFPKPGAISQRLTWLRPTSASVSVVLWH</sequence>
<proteinExistence type="predicted"/>
<evidence type="ECO:0000313" key="2">
    <source>
        <dbReference type="EMBL" id="CAG7564911.1"/>
    </source>
</evidence>